<name>A0ACC0HV16_9ERIC</name>
<protein>
    <submittedName>
        <fullName evidence="1">Uncharacterized protein</fullName>
    </submittedName>
</protein>
<dbReference type="EMBL" id="CM045759">
    <property type="protein sequence ID" value="KAI8017384.1"/>
    <property type="molecule type" value="Genomic_DNA"/>
</dbReference>
<gene>
    <name evidence="1" type="ORF">LOK49_LG04G02327</name>
</gene>
<proteinExistence type="predicted"/>
<comment type="caution">
    <text evidence="1">The sequence shown here is derived from an EMBL/GenBank/DDBJ whole genome shotgun (WGS) entry which is preliminary data.</text>
</comment>
<dbReference type="Proteomes" id="UP001060215">
    <property type="component" value="Chromosome 2"/>
</dbReference>
<evidence type="ECO:0000313" key="1">
    <source>
        <dbReference type="EMBL" id="KAI8017384.1"/>
    </source>
</evidence>
<keyword evidence="2" id="KW-1185">Reference proteome</keyword>
<sequence>MVSEVGINTAPTSPRSLSCFITQSIQPPPLLPLEPPEPPFTTAAAAYESRSKLEKVLSDIQLPFFKRMRLASWIELKILGNLKLAAAYGQTG</sequence>
<reference evidence="1 2" key="1">
    <citation type="journal article" date="2022" name="Plant J.">
        <title>Chromosome-level genome of Camellia lanceoleosa provides a valuable resource for understanding genome evolution and self-incompatibility.</title>
        <authorList>
            <person name="Gong W."/>
            <person name="Xiao S."/>
            <person name="Wang L."/>
            <person name="Liao Z."/>
            <person name="Chang Y."/>
            <person name="Mo W."/>
            <person name="Hu G."/>
            <person name="Li W."/>
            <person name="Zhao G."/>
            <person name="Zhu H."/>
            <person name="Hu X."/>
            <person name="Ji K."/>
            <person name="Xiang X."/>
            <person name="Song Q."/>
            <person name="Yuan D."/>
            <person name="Jin S."/>
            <person name="Zhang L."/>
        </authorList>
    </citation>
    <scope>NUCLEOTIDE SEQUENCE [LARGE SCALE GENOMIC DNA]</scope>
    <source>
        <strain evidence="1">SQ_2022a</strain>
    </source>
</reference>
<evidence type="ECO:0000313" key="2">
    <source>
        <dbReference type="Proteomes" id="UP001060215"/>
    </source>
</evidence>
<accession>A0ACC0HV16</accession>
<organism evidence="1 2">
    <name type="scientific">Camellia lanceoleosa</name>
    <dbReference type="NCBI Taxonomy" id="1840588"/>
    <lineage>
        <taxon>Eukaryota</taxon>
        <taxon>Viridiplantae</taxon>
        <taxon>Streptophyta</taxon>
        <taxon>Embryophyta</taxon>
        <taxon>Tracheophyta</taxon>
        <taxon>Spermatophyta</taxon>
        <taxon>Magnoliopsida</taxon>
        <taxon>eudicotyledons</taxon>
        <taxon>Gunneridae</taxon>
        <taxon>Pentapetalae</taxon>
        <taxon>asterids</taxon>
        <taxon>Ericales</taxon>
        <taxon>Theaceae</taxon>
        <taxon>Camellia</taxon>
    </lineage>
</organism>